<name>A0AAV2Z9B5_9STRA</name>
<evidence type="ECO:0000313" key="2">
    <source>
        <dbReference type="EMBL" id="DBA01848.1"/>
    </source>
</evidence>
<feature type="region of interest" description="Disordered" evidence="1">
    <location>
        <begin position="93"/>
        <end position="134"/>
    </location>
</feature>
<comment type="caution">
    <text evidence="2">The sequence shown here is derived from an EMBL/GenBank/DDBJ whole genome shotgun (WGS) entry which is preliminary data.</text>
</comment>
<evidence type="ECO:0000256" key="1">
    <source>
        <dbReference type="SAM" id="MobiDB-lite"/>
    </source>
</evidence>
<evidence type="ECO:0000313" key="3">
    <source>
        <dbReference type="Proteomes" id="UP001146120"/>
    </source>
</evidence>
<organism evidence="2 3">
    <name type="scientific">Lagenidium giganteum</name>
    <dbReference type="NCBI Taxonomy" id="4803"/>
    <lineage>
        <taxon>Eukaryota</taxon>
        <taxon>Sar</taxon>
        <taxon>Stramenopiles</taxon>
        <taxon>Oomycota</taxon>
        <taxon>Peronosporomycetes</taxon>
        <taxon>Pythiales</taxon>
        <taxon>Pythiaceae</taxon>
    </lineage>
</organism>
<reference evidence="2" key="2">
    <citation type="journal article" date="2023" name="Microbiol Resour">
        <title>Decontamination and Annotation of the Draft Genome Sequence of the Oomycete Lagenidium giganteum ARSEF 373.</title>
        <authorList>
            <person name="Morgan W.R."/>
            <person name="Tartar A."/>
        </authorList>
    </citation>
    <scope>NUCLEOTIDE SEQUENCE</scope>
    <source>
        <strain evidence="2">ARSEF 373</strain>
    </source>
</reference>
<dbReference type="EMBL" id="DAKRPA010000040">
    <property type="protein sequence ID" value="DBA01848.1"/>
    <property type="molecule type" value="Genomic_DNA"/>
</dbReference>
<dbReference type="Proteomes" id="UP001146120">
    <property type="component" value="Unassembled WGS sequence"/>
</dbReference>
<gene>
    <name evidence="2" type="ORF">N0F65_005996</name>
</gene>
<accession>A0AAV2Z9B5</accession>
<dbReference type="AlphaFoldDB" id="A0AAV2Z9B5"/>
<reference evidence="2" key="1">
    <citation type="submission" date="2022-11" db="EMBL/GenBank/DDBJ databases">
        <authorList>
            <person name="Morgan W.R."/>
            <person name="Tartar A."/>
        </authorList>
    </citation>
    <scope>NUCLEOTIDE SEQUENCE</scope>
    <source>
        <strain evidence="2">ARSEF 373</strain>
    </source>
</reference>
<proteinExistence type="predicted"/>
<keyword evidence="3" id="KW-1185">Reference proteome</keyword>
<protein>
    <submittedName>
        <fullName evidence="2">Uncharacterized protein</fullName>
    </submittedName>
</protein>
<feature type="compositionally biased region" description="Basic and acidic residues" evidence="1">
    <location>
        <begin position="97"/>
        <end position="131"/>
    </location>
</feature>
<sequence>MEGLSRMKKKRKQTVRGYAQGFRALVLMVQFLEHGRMTQFRRRILFACSRQACQSTGRRRSIEFRGYGTSRQRRCNFELVERNELAAEALRAIRQRSRPDASTEGRGDRSRQGHGSRDKRSGGQERPDTRPRNKYCSYCNKTITVSQRSVPVIPTSQTRGERCEAAMAAMQEQVSQMAAMVGAMKKRQDEEYATMAFYRH</sequence>